<accession>A0A3P9B4X6</accession>
<feature type="repeat" description="WD" evidence="3">
    <location>
        <begin position="333"/>
        <end position="367"/>
    </location>
</feature>
<dbReference type="InterPro" id="IPR055439">
    <property type="entry name" value="Beta-prop_EML_1st"/>
</dbReference>
<evidence type="ECO:0000256" key="2">
    <source>
        <dbReference type="ARBA" id="ARBA00022737"/>
    </source>
</evidence>
<evidence type="ECO:0000259" key="6">
    <source>
        <dbReference type="Pfam" id="PF23414"/>
    </source>
</evidence>
<evidence type="ECO:0000259" key="5">
    <source>
        <dbReference type="Pfam" id="PF23409"/>
    </source>
</evidence>
<keyword evidence="1 3" id="KW-0853">WD repeat</keyword>
<reference evidence="7" key="1">
    <citation type="submission" date="2025-05" db="UniProtKB">
        <authorList>
            <consortium name="Ensembl"/>
        </authorList>
    </citation>
    <scope>IDENTIFICATION</scope>
</reference>
<dbReference type="AlphaFoldDB" id="A0A3P9B4X6"/>
<protein>
    <submittedName>
        <fullName evidence="7">Uncharacterized protein</fullName>
    </submittedName>
</protein>
<dbReference type="Pfam" id="PF23414">
    <property type="entry name" value="Beta-prop_EML_2"/>
    <property type="match status" value="2"/>
</dbReference>
<organism evidence="7 8">
    <name type="scientific">Maylandia zebra</name>
    <name type="common">zebra mbuna</name>
    <dbReference type="NCBI Taxonomy" id="106582"/>
    <lineage>
        <taxon>Eukaryota</taxon>
        <taxon>Metazoa</taxon>
        <taxon>Chordata</taxon>
        <taxon>Craniata</taxon>
        <taxon>Vertebrata</taxon>
        <taxon>Euteleostomi</taxon>
        <taxon>Actinopterygii</taxon>
        <taxon>Neopterygii</taxon>
        <taxon>Teleostei</taxon>
        <taxon>Neoteleostei</taxon>
        <taxon>Acanthomorphata</taxon>
        <taxon>Ovalentaria</taxon>
        <taxon>Cichlomorphae</taxon>
        <taxon>Cichliformes</taxon>
        <taxon>Cichlidae</taxon>
        <taxon>African cichlids</taxon>
        <taxon>Pseudocrenilabrinae</taxon>
        <taxon>Haplochromini</taxon>
        <taxon>Maylandia</taxon>
        <taxon>Maylandia zebra complex</taxon>
    </lineage>
</organism>
<keyword evidence="8" id="KW-1185">Reference proteome</keyword>
<dbReference type="PANTHER" id="PTHR13720">
    <property type="entry name" value="WD-40 REPEAT PROTEIN"/>
    <property type="match status" value="1"/>
</dbReference>
<dbReference type="InterPro" id="IPR019775">
    <property type="entry name" value="WD40_repeat_CS"/>
</dbReference>
<dbReference type="InterPro" id="IPR005108">
    <property type="entry name" value="HELP"/>
</dbReference>
<dbReference type="STRING" id="106582.ENSMZEP00005003802"/>
<sequence>TRASKKFKMAKEQKIVIKNSPASQSRAAPQPEKLQKNNVSKKKRPVEVSLSVRPSARLSVCPCVHRPPLPLQDLILDHVFGFRGFDCRNNLHYLNDGAEIVYHTAVKRVCLRVFAGTQSFYLEHTDDILCLTVNQHPKFKNIIATGQIGTLRCLCVWRVAVGACKGVGYVNFSATGKLLLSVGVDPEHTITVWRWQEGQRLSAWFDSRPSVVAVTMVTKACLLCRISSFWTLAGGALMYKKGVVGTLEDGRMQTMLSVAFGANNLTFTGAINGDVYVWRDHYLLRVVAKAHTGLVFTMYTTLRDGLIVTGGKERPRRNHRGRGEERDVQPAAGQSRSGGIWGLGAHPAKDLCITASDDATIRLWDLKLLNKVCVGHAARCVSYSADGEMLAVGMKNGEFLLLLSNSLKIFSPDRRLLAVGSVENTVDVYDVSAGPTLNRLVYCSDIPAFVLQLDFSADSCYLVSDPIAIDRITWATWTSILGDEVLGIWPRNADKADVSCACVSHGGLNIVTGDDFGLVKVFDFPCTEKFAKHKRYLGHSPHVTNIRFSHDDKYVISTGGDDCR</sequence>
<feature type="domain" description="EML-like first beta-propeller" evidence="5">
    <location>
        <begin position="117"/>
        <end position="314"/>
    </location>
</feature>
<evidence type="ECO:0000313" key="8">
    <source>
        <dbReference type="Proteomes" id="UP000265160"/>
    </source>
</evidence>
<evidence type="ECO:0000256" key="1">
    <source>
        <dbReference type="ARBA" id="ARBA00022574"/>
    </source>
</evidence>
<name>A0A3P9B4X6_9CICH</name>
<dbReference type="InterPro" id="IPR050630">
    <property type="entry name" value="WD_repeat_EMAP"/>
</dbReference>
<dbReference type="InterPro" id="IPR055442">
    <property type="entry name" value="Beta-prop_EML-like_2nd"/>
</dbReference>
<dbReference type="GO" id="GO:0005874">
    <property type="term" value="C:microtubule"/>
    <property type="evidence" value="ECO:0007669"/>
    <property type="project" value="UniProtKB-KW"/>
</dbReference>
<dbReference type="SUPFAM" id="SSF50978">
    <property type="entry name" value="WD40 repeat-like"/>
    <property type="match status" value="2"/>
</dbReference>
<proteinExistence type="predicted"/>
<dbReference type="FunFam" id="2.130.10.10:FF:000044">
    <property type="entry name" value="echinoderm microtubule-associated protein-like 6 isoform X1"/>
    <property type="match status" value="1"/>
</dbReference>
<feature type="domain" description="EML-like second beta-propeller" evidence="6">
    <location>
        <begin position="340"/>
        <end position="464"/>
    </location>
</feature>
<dbReference type="Pfam" id="PF23409">
    <property type="entry name" value="Beta-prop_EML"/>
    <property type="match status" value="1"/>
</dbReference>
<keyword evidence="2" id="KW-0677">Repeat</keyword>
<dbReference type="PROSITE" id="PS00678">
    <property type="entry name" value="WD_REPEATS_1"/>
    <property type="match status" value="1"/>
</dbReference>
<feature type="region of interest" description="Disordered" evidence="4">
    <location>
        <begin position="1"/>
        <end position="46"/>
    </location>
</feature>
<dbReference type="Pfam" id="PF03451">
    <property type="entry name" value="HELP"/>
    <property type="match status" value="1"/>
</dbReference>
<feature type="region of interest" description="Disordered" evidence="4">
    <location>
        <begin position="311"/>
        <end position="338"/>
    </location>
</feature>
<dbReference type="GeneTree" id="ENSGT00940000156613"/>
<dbReference type="InterPro" id="IPR036322">
    <property type="entry name" value="WD40_repeat_dom_sf"/>
</dbReference>
<evidence type="ECO:0000256" key="3">
    <source>
        <dbReference type="PROSITE-ProRule" id="PRU00221"/>
    </source>
</evidence>
<evidence type="ECO:0000256" key="4">
    <source>
        <dbReference type="SAM" id="MobiDB-lite"/>
    </source>
</evidence>
<dbReference type="PANTHER" id="PTHR13720:SF33">
    <property type="entry name" value="HELP DOMAIN-CONTAINING PROTEIN"/>
    <property type="match status" value="1"/>
</dbReference>
<dbReference type="InterPro" id="IPR015943">
    <property type="entry name" value="WD40/YVTN_repeat-like_dom_sf"/>
</dbReference>
<feature type="domain" description="EML-like second beta-propeller" evidence="6">
    <location>
        <begin position="466"/>
        <end position="563"/>
    </location>
</feature>
<dbReference type="Gene3D" id="2.130.10.10">
    <property type="entry name" value="YVTN repeat-like/Quinoprotein amine dehydrogenase"/>
    <property type="match status" value="3"/>
</dbReference>
<dbReference type="GO" id="GO:0005929">
    <property type="term" value="C:cilium"/>
    <property type="evidence" value="ECO:0007669"/>
    <property type="project" value="UniProtKB-ARBA"/>
</dbReference>
<dbReference type="InterPro" id="IPR001680">
    <property type="entry name" value="WD40_rpt"/>
</dbReference>
<dbReference type="Ensembl" id="ENSMZET00005005159.1">
    <property type="protein sequence ID" value="ENSMZEP00005004943.1"/>
    <property type="gene ID" value="ENSMZEG00005003817.1"/>
</dbReference>
<dbReference type="Ensembl" id="ENSMZET00005003955.1">
    <property type="protein sequence ID" value="ENSMZEP00005003802.1"/>
    <property type="gene ID" value="ENSMZEG00005002917.1"/>
</dbReference>
<dbReference type="GO" id="GO:0008017">
    <property type="term" value="F:microtubule binding"/>
    <property type="evidence" value="ECO:0007669"/>
    <property type="project" value="TreeGrafter"/>
</dbReference>
<dbReference type="Proteomes" id="UP000265160">
    <property type="component" value="Unplaced"/>
</dbReference>
<dbReference type="SMART" id="SM00320">
    <property type="entry name" value="WD40"/>
    <property type="match status" value="6"/>
</dbReference>
<dbReference type="PROSITE" id="PS50082">
    <property type="entry name" value="WD_REPEATS_2"/>
    <property type="match status" value="1"/>
</dbReference>
<evidence type="ECO:0000313" key="7">
    <source>
        <dbReference type="Ensembl" id="ENSMZEP00005004943.1"/>
    </source>
</evidence>